<evidence type="ECO:0008006" key="4">
    <source>
        <dbReference type="Google" id="ProtNLM"/>
    </source>
</evidence>
<accession>A0AAW1Q379</accession>
<gene>
    <name evidence="2" type="ORF">WJX72_000328</name>
</gene>
<dbReference type="InterPro" id="IPR017850">
    <property type="entry name" value="Alkaline_phosphatase_core_sf"/>
</dbReference>
<evidence type="ECO:0000313" key="3">
    <source>
        <dbReference type="Proteomes" id="UP001489004"/>
    </source>
</evidence>
<keyword evidence="1" id="KW-0732">Signal</keyword>
<dbReference type="Proteomes" id="UP001489004">
    <property type="component" value="Unassembled WGS sequence"/>
</dbReference>
<dbReference type="EMBL" id="JALJOR010000005">
    <property type="protein sequence ID" value="KAK9816444.1"/>
    <property type="molecule type" value="Genomic_DNA"/>
</dbReference>
<proteinExistence type="predicted"/>
<protein>
    <recommendedName>
        <fullName evidence="4">Type I phosphodiesterase/nucleotide pyrophosphatase</fullName>
    </recommendedName>
</protein>
<name>A0AAW1Q379_9CHLO</name>
<reference evidence="2 3" key="1">
    <citation type="journal article" date="2024" name="Nat. Commun.">
        <title>Phylogenomics reveals the evolutionary origins of lichenization in chlorophyte algae.</title>
        <authorList>
            <person name="Puginier C."/>
            <person name="Libourel C."/>
            <person name="Otte J."/>
            <person name="Skaloud P."/>
            <person name="Haon M."/>
            <person name="Grisel S."/>
            <person name="Petersen M."/>
            <person name="Berrin J.G."/>
            <person name="Delaux P.M."/>
            <person name="Dal Grande F."/>
            <person name="Keller J."/>
        </authorList>
    </citation>
    <scope>NUCLEOTIDE SEQUENCE [LARGE SCALE GENOMIC DNA]</scope>
    <source>
        <strain evidence="2 3">SAG 2043</strain>
    </source>
</reference>
<dbReference type="PANTHER" id="PTHR10151:SF120">
    <property type="entry name" value="BIS(5'-ADENOSYL)-TRIPHOSPHATASE"/>
    <property type="match status" value="1"/>
</dbReference>
<dbReference type="GO" id="GO:0016787">
    <property type="term" value="F:hydrolase activity"/>
    <property type="evidence" value="ECO:0007669"/>
    <property type="project" value="UniProtKB-ARBA"/>
</dbReference>
<dbReference type="AlphaFoldDB" id="A0AAW1Q379"/>
<dbReference type="PANTHER" id="PTHR10151">
    <property type="entry name" value="ECTONUCLEOTIDE PYROPHOSPHATASE/PHOSPHODIESTERASE"/>
    <property type="match status" value="1"/>
</dbReference>
<dbReference type="InterPro" id="IPR002591">
    <property type="entry name" value="Phosphodiest/P_Trfase"/>
</dbReference>
<evidence type="ECO:0000256" key="1">
    <source>
        <dbReference type="SAM" id="SignalP"/>
    </source>
</evidence>
<evidence type="ECO:0000313" key="2">
    <source>
        <dbReference type="EMBL" id="KAK9816444.1"/>
    </source>
</evidence>
<dbReference type="Pfam" id="PF01663">
    <property type="entry name" value="Phosphodiest"/>
    <property type="match status" value="3"/>
</dbReference>
<dbReference type="SUPFAM" id="SSF53649">
    <property type="entry name" value="Alkaline phosphatase-like"/>
    <property type="match status" value="2"/>
</dbReference>
<keyword evidence="3" id="KW-1185">Reference proteome</keyword>
<organism evidence="2 3">
    <name type="scientific">[Myrmecia] bisecta</name>
    <dbReference type="NCBI Taxonomy" id="41462"/>
    <lineage>
        <taxon>Eukaryota</taxon>
        <taxon>Viridiplantae</taxon>
        <taxon>Chlorophyta</taxon>
        <taxon>core chlorophytes</taxon>
        <taxon>Trebouxiophyceae</taxon>
        <taxon>Trebouxiales</taxon>
        <taxon>Trebouxiaceae</taxon>
        <taxon>Myrmecia</taxon>
    </lineage>
</organism>
<feature type="chain" id="PRO_5043351523" description="Type I phosphodiesterase/nucleotide pyrophosphatase" evidence="1">
    <location>
        <begin position="21"/>
        <end position="741"/>
    </location>
</feature>
<feature type="signal peptide" evidence="1">
    <location>
        <begin position="1"/>
        <end position="20"/>
    </location>
</feature>
<dbReference type="Gene3D" id="3.40.720.10">
    <property type="entry name" value="Alkaline Phosphatase, subunit A"/>
    <property type="match status" value="2"/>
</dbReference>
<comment type="caution">
    <text evidence="2">The sequence shown here is derived from an EMBL/GenBank/DDBJ whole genome shotgun (WGS) entry which is preliminary data.</text>
</comment>
<sequence length="741" mass="77816">MSSAQAGLAITLLCLSVAHGVVDHVLVISVDGLRSVDLANYVKQYPNSALASLEKSGVTYTKADTSAPSDSFPGTLALFTGGSPKTTGVYYDDSYDRSVFPPMSNCTGTPGSEVVFDENVDRNQTTATSPADIAPELLPQQLVNGSCVPFYPHDFPLVNNVFGAIHAGKPGARTAWIDKHPAYDLLNGKSGKDIDDLYTPEIAVYNETFVGQYIANDNQKVAALLNQITGKTASGNASAPVPTILGMNFQSVSDAQKYNLSAYTNHSTGQFAPDFLTAFNTMDSSLTTVLAALKTAGLANNTAVVLTSKHGQSPLDTSLVERISPIALMAAFPEFAVAKLSGDDIALLWLNSTVTNDAATLQTIANNLMANKTRLGVKDVLVGAPLNEQCGSIASRVPDMVVTVDTGVIYVKEVVPGKLPKQAEHGGIAQDDRHVGMIVNLANYVQQFPGSALAGLQKSGVTYTQANASAPSDSFPGTLALFTGGSPKSTGVYYDDSYDRTLFPPKSSCAGRPGTAVDFDESVDANQATATSPADIAPKLLPLQLVNGACVPFYPHDLPLVNNVFGVVHAAKPGARTAWIDKHPSYDLLNGKSGRDVDDLFTPEIANRNKSLVAEYIAADDQKVAALLNQINGKTASGMAAEVPAIYGMSFQAVDDAQQSNLSAYTDLNTGQFAPDFLTAITAVDNSLKTILAALQTTGLANNTAITITSNLMANQTGLGILDILVGQPLAQQVPIVTAQA</sequence>